<keyword evidence="3" id="KW-0637">Prenyltransferase</keyword>
<feature type="domain" description="Prenyltransferase alpha-alpha toroid" evidence="8">
    <location>
        <begin position="6"/>
        <end position="337"/>
    </location>
</feature>
<dbReference type="Proteomes" id="UP001153069">
    <property type="component" value="Unassembled WGS sequence"/>
</dbReference>
<dbReference type="OrthoDB" id="24893at2759"/>
<keyword evidence="6" id="KW-0677">Repeat</keyword>
<dbReference type="GO" id="GO:0046872">
    <property type="term" value="F:metal ion binding"/>
    <property type="evidence" value="ECO:0007669"/>
    <property type="project" value="UniProtKB-KW"/>
</dbReference>
<keyword evidence="7" id="KW-0862">Zinc</keyword>
<sequence>MSAASFDRERHIKYFSQHLLQLPFPYSSLDTNRLTLVHFAAHALDMLGVWDDDALIAKLGLHKQNIIDWIYNLQVVTGAPEQAGFTGGNFLGVSYGSADQELPNNASVVLAENYHGHIAMTYTALATLAMLGDDFSRVQKEKILRALQSLQRDDGSFKCIPLGSECDTRFLFCACAISHMLNDWSAVNKDSAMEFVRNCRSFDGAIALIPGQEGHGGSTFCGVASLVLMNKLDEVIDDDWRKELTRWCVTRQIGGMQGRPNKVEDTCYSYWIGGTLRLLGQDSFALLDHPPLRKFVFSCQSPLGGFSKAKNAFPDMLHSFYSMSYLNMSGSQFDQDDRIALKELSCTLGVCRTTAEKFGSTTDHAIP</sequence>
<gene>
    <name evidence="9" type="ORF">SEMRO_281_G107200.1</name>
</gene>
<evidence type="ECO:0000256" key="5">
    <source>
        <dbReference type="ARBA" id="ARBA00022723"/>
    </source>
</evidence>
<evidence type="ECO:0000259" key="8">
    <source>
        <dbReference type="Pfam" id="PF00432"/>
    </source>
</evidence>
<dbReference type="Gene3D" id="1.50.10.20">
    <property type="match status" value="1"/>
</dbReference>
<dbReference type="Pfam" id="PF00432">
    <property type="entry name" value="Prenyltrans"/>
    <property type="match status" value="1"/>
</dbReference>
<dbReference type="SUPFAM" id="SSF48239">
    <property type="entry name" value="Terpenoid cyclases/Protein prenyltransferases"/>
    <property type="match status" value="1"/>
</dbReference>
<dbReference type="PANTHER" id="PTHR11774">
    <property type="entry name" value="GERANYLGERANYL TRANSFERASE TYPE BETA SUBUNIT"/>
    <property type="match status" value="1"/>
</dbReference>
<evidence type="ECO:0000256" key="2">
    <source>
        <dbReference type="ARBA" id="ARBA00010497"/>
    </source>
</evidence>
<keyword evidence="4 9" id="KW-0808">Transferase</keyword>
<evidence type="ECO:0000256" key="6">
    <source>
        <dbReference type="ARBA" id="ARBA00022737"/>
    </source>
</evidence>
<keyword evidence="10" id="KW-1185">Reference proteome</keyword>
<evidence type="ECO:0000256" key="1">
    <source>
        <dbReference type="ARBA" id="ARBA00001947"/>
    </source>
</evidence>
<comment type="similarity">
    <text evidence="2">Belongs to the protein prenyltransferase subunit beta family.</text>
</comment>
<dbReference type="EMBL" id="CAICTM010000280">
    <property type="protein sequence ID" value="CAB9506838.1"/>
    <property type="molecule type" value="Genomic_DNA"/>
</dbReference>
<organism evidence="9 10">
    <name type="scientific">Seminavis robusta</name>
    <dbReference type="NCBI Taxonomy" id="568900"/>
    <lineage>
        <taxon>Eukaryota</taxon>
        <taxon>Sar</taxon>
        <taxon>Stramenopiles</taxon>
        <taxon>Ochrophyta</taxon>
        <taxon>Bacillariophyta</taxon>
        <taxon>Bacillariophyceae</taxon>
        <taxon>Bacillariophycidae</taxon>
        <taxon>Naviculales</taxon>
        <taxon>Naviculaceae</taxon>
        <taxon>Seminavis</taxon>
    </lineage>
</organism>
<evidence type="ECO:0000313" key="10">
    <source>
        <dbReference type="Proteomes" id="UP001153069"/>
    </source>
</evidence>
<dbReference type="AlphaFoldDB" id="A0A9N8DPN1"/>
<evidence type="ECO:0000313" key="9">
    <source>
        <dbReference type="EMBL" id="CAB9506838.1"/>
    </source>
</evidence>
<comment type="caution">
    <text evidence="9">The sequence shown here is derived from an EMBL/GenBank/DDBJ whole genome shotgun (WGS) entry which is preliminary data.</text>
</comment>
<dbReference type="GO" id="GO:0005953">
    <property type="term" value="C:CAAX-protein geranylgeranyltransferase complex"/>
    <property type="evidence" value="ECO:0007669"/>
    <property type="project" value="TreeGrafter"/>
</dbReference>
<dbReference type="InterPro" id="IPR001330">
    <property type="entry name" value="Prenyltrans"/>
</dbReference>
<proteinExistence type="inferred from homology"/>
<accession>A0A9N8DPN1</accession>
<comment type="cofactor">
    <cofactor evidence="1">
        <name>Zn(2+)</name>
        <dbReference type="ChEBI" id="CHEBI:29105"/>
    </cofactor>
</comment>
<name>A0A9N8DPN1_9STRA</name>
<dbReference type="InterPro" id="IPR045089">
    <property type="entry name" value="PGGT1B-like"/>
</dbReference>
<keyword evidence="5" id="KW-0479">Metal-binding</keyword>
<dbReference type="PANTHER" id="PTHR11774:SF4">
    <property type="entry name" value="GERANYLGERANYL TRANSFERASE TYPE-1 SUBUNIT BETA"/>
    <property type="match status" value="1"/>
</dbReference>
<evidence type="ECO:0000256" key="3">
    <source>
        <dbReference type="ARBA" id="ARBA00022602"/>
    </source>
</evidence>
<reference evidence="9" key="1">
    <citation type="submission" date="2020-06" db="EMBL/GenBank/DDBJ databases">
        <authorList>
            <consortium name="Plant Systems Biology data submission"/>
        </authorList>
    </citation>
    <scope>NUCLEOTIDE SEQUENCE</scope>
    <source>
        <strain evidence="9">D6</strain>
    </source>
</reference>
<evidence type="ECO:0000256" key="4">
    <source>
        <dbReference type="ARBA" id="ARBA00022679"/>
    </source>
</evidence>
<evidence type="ECO:0000256" key="7">
    <source>
        <dbReference type="ARBA" id="ARBA00022833"/>
    </source>
</evidence>
<dbReference type="InterPro" id="IPR008930">
    <property type="entry name" value="Terpenoid_cyclase/PrenylTrfase"/>
</dbReference>
<protein>
    <submittedName>
        <fullName evidence="9">Transferase type-1 subunit beta</fullName>
    </submittedName>
</protein>
<dbReference type="GO" id="GO:0004662">
    <property type="term" value="F:CAAX-protein geranylgeranyltransferase activity"/>
    <property type="evidence" value="ECO:0007669"/>
    <property type="project" value="TreeGrafter"/>
</dbReference>